<dbReference type="Pfam" id="PF04434">
    <property type="entry name" value="SWIM"/>
    <property type="match status" value="1"/>
</dbReference>
<dbReference type="PROSITE" id="PS50966">
    <property type="entry name" value="ZF_SWIM"/>
    <property type="match status" value="1"/>
</dbReference>
<proteinExistence type="predicted"/>
<evidence type="ECO:0000259" key="1">
    <source>
        <dbReference type="PROSITE" id="PS50966"/>
    </source>
</evidence>
<gene>
    <name evidence="2" type="ORF">MNBD_GAMMA12-986</name>
</gene>
<feature type="domain" description="SWIM-type" evidence="1">
    <location>
        <begin position="498"/>
        <end position="539"/>
    </location>
</feature>
<dbReference type="EMBL" id="UOFL01000133">
    <property type="protein sequence ID" value="VAW77651.1"/>
    <property type="molecule type" value="Genomic_DNA"/>
</dbReference>
<protein>
    <recommendedName>
        <fullName evidence="1">SWIM-type domain-containing protein</fullName>
    </recommendedName>
</protein>
<organism evidence="2">
    <name type="scientific">hydrothermal vent metagenome</name>
    <dbReference type="NCBI Taxonomy" id="652676"/>
    <lineage>
        <taxon>unclassified sequences</taxon>
        <taxon>metagenomes</taxon>
        <taxon>ecological metagenomes</taxon>
    </lineage>
</organism>
<accession>A0A3B0YDY9</accession>
<sequence>MTQTVVNKKAIDSESGLSDSMPVTLNYNNASQMSVTDESAQLQLACDKHRANIELEAEICDPLLFRDCMRGLFDVVSSDYRYVPKDRAAYNAYRQLKQSIRSKSAWTAQQAYYEWLSKNDPLAYLILDPIVTNHPDKVLFEVFSKDEGSYATFSLDHDVLQHKTESSYGSSNIDFSESLLKSFDAFRSYRHNSLKIDSQQLEVTIEDHDAVLEKKLNVPESWLRAFLQVQTAAAMPCKEFKMAAIDLYNILRFLRMHADKKGKRRGMRIELIPNEYPRIILEPWEEVFECSAEKYTGKTANITRVWGRRRLMMLQNILPYADEIDVNLLGNALPSFWTLKSKSMSFCLSLTGFTASNWSQALNFDLMLPRSNDSKIVDSLQKAMQKNWFMDFEQLAKVLVKKGCLSSAEELQSALQAACQQGWLMFDMAKRVYRYRPLVNVELDQKTLEFRGRQDRQAHDLIKRKDSVTLDKENEVYGVGVELTGTVVVDEDKRKYQPFMLISEEGSVNKVTCTCPFYRKHKLTEGPCAHLIALRIHYSLEQKRRMNDESTKNIIKVQTRTLSKRNDEQEMIYYITLDQHRIKKRWGLNGEKLRLQNIQFNSSDEARNNYFQQIDQLINKGYLDLSAGL</sequence>
<reference evidence="2" key="1">
    <citation type="submission" date="2018-06" db="EMBL/GenBank/DDBJ databases">
        <authorList>
            <person name="Zhirakovskaya E."/>
        </authorList>
    </citation>
    <scope>NUCLEOTIDE SEQUENCE</scope>
</reference>
<dbReference type="AlphaFoldDB" id="A0A3B0YDY9"/>
<evidence type="ECO:0000313" key="2">
    <source>
        <dbReference type="EMBL" id="VAW77651.1"/>
    </source>
</evidence>
<dbReference type="InterPro" id="IPR007527">
    <property type="entry name" value="Znf_SWIM"/>
</dbReference>
<name>A0A3B0YDY9_9ZZZZ</name>
<dbReference type="GO" id="GO:0008270">
    <property type="term" value="F:zinc ion binding"/>
    <property type="evidence" value="ECO:0007669"/>
    <property type="project" value="InterPro"/>
</dbReference>